<keyword evidence="12" id="KW-1185">Reference proteome</keyword>
<evidence type="ECO:0000256" key="3">
    <source>
        <dbReference type="ARBA" id="ARBA00022596"/>
    </source>
</evidence>
<comment type="function">
    <text evidence="8">Transcriptional regulator.</text>
</comment>
<dbReference type="GO" id="GO:0016151">
    <property type="term" value="F:nickel cation binding"/>
    <property type="evidence" value="ECO:0007669"/>
    <property type="project" value="UniProtKB-UniRule"/>
</dbReference>
<evidence type="ECO:0000256" key="1">
    <source>
        <dbReference type="ARBA" id="ARBA00001967"/>
    </source>
</evidence>
<keyword evidence="4" id="KW-0479">Metal-binding</keyword>
<dbReference type="EMBL" id="LN794158">
    <property type="protein sequence ID" value="CEN56743.1"/>
    <property type="molecule type" value="Genomic_DNA"/>
</dbReference>
<dbReference type="GO" id="GO:0010045">
    <property type="term" value="P:response to nickel cation"/>
    <property type="evidence" value="ECO:0007669"/>
    <property type="project" value="InterPro"/>
</dbReference>
<evidence type="ECO:0000313" key="12">
    <source>
        <dbReference type="Proteomes" id="UP000056322"/>
    </source>
</evidence>
<evidence type="ECO:0000256" key="4">
    <source>
        <dbReference type="ARBA" id="ARBA00022723"/>
    </source>
</evidence>
<evidence type="ECO:0000256" key="7">
    <source>
        <dbReference type="ARBA" id="ARBA00023163"/>
    </source>
</evidence>
<sequence>MQLSRQISLVKPLRHPVNRISISLPDELQVALDGMVNERGYESRSQAINDMLRQQLIEHKRQTSDELLVGTITILYDNGTRGLQEKIADLQYHHLDEVISSLHVNLVGKQTMEVMLVQGPASRVQTIADEVITLRGVITGKLQLLAALMPPIHS</sequence>
<keyword evidence="7 8" id="KW-0804">Transcription</keyword>
<dbReference type="GO" id="GO:0003700">
    <property type="term" value="F:DNA-binding transcription factor activity"/>
    <property type="evidence" value="ECO:0007669"/>
    <property type="project" value="UniProtKB-UniRule"/>
</dbReference>
<keyword evidence="3" id="KW-0533">Nickel</keyword>
<comment type="cofactor">
    <cofactor evidence="1">
        <name>Ni(2+)</name>
        <dbReference type="ChEBI" id="CHEBI:49786"/>
    </cofactor>
</comment>
<dbReference type="GO" id="GO:0003677">
    <property type="term" value="F:DNA binding"/>
    <property type="evidence" value="ECO:0007669"/>
    <property type="project" value="UniProtKB-KW"/>
</dbReference>
<dbReference type="Pfam" id="PF01402">
    <property type="entry name" value="RHH_1"/>
    <property type="match status" value="1"/>
</dbReference>
<dbReference type="InterPro" id="IPR045865">
    <property type="entry name" value="ACT-like_dom_sf"/>
</dbReference>
<keyword evidence="5 8" id="KW-0805">Transcription regulation</keyword>
<dbReference type="Pfam" id="PF08753">
    <property type="entry name" value="NikR_C"/>
    <property type="match status" value="1"/>
</dbReference>
<evidence type="ECO:0000256" key="2">
    <source>
        <dbReference type="ARBA" id="ARBA00008478"/>
    </source>
</evidence>
<dbReference type="Gene3D" id="3.30.70.1150">
    <property type="entry name" value="ACT-like. Chain A, domain 2"/>
    <property type="match status" value="1"/>
</dbReference>
<accession>A0A0B7J1X5</accession>
<feature type="domain" description="Ribbon-helix-helix protein CopG" evidence="9">
    <location>
        <begin position="19"/>
        <end position="56"/>
    </location>
</feature>
<dbReference type="KEGG" id="mbac:BN1209_1706"/>
<evidence type="ECO:0000256" key="5">
    <source>
        <dbReference type="ARBA" id="ARBA00023015"/>
    </source>
</evidence>
<dbReference type="PANTHER" id="PTHR34719">
    <property type="entry name" value="NICKEL-RESPONSIVE REGULATOR"/>
    <property type="match status" value="1"/>
</dbReference>
<keyword evidence="6 8" id="KW-0238">DNA-binding</keyword>
<evidence type="ECO:0000256" key="6">
    <source>
        <dbReference type="ARBA" id="ARBA00023125"/>
    </source>
</evidence>
<dbReference type="Proteomes" id="UP000056322">
    <property type="component" value="Chromosome 1"/>
</dbReference>
<dbReference type="SUPFAM" id="SSF55021">
    <property type="entry name" value="ACT-like"/>
    <property type="match status" value="1"/>
</dbReference>
<dbReference type="NCBIfam" id="NF002815">
    <property type="entry name" value="PRK02967.1"/>
    <property type="match status" value="1"/>
</dbReference>
<comment type="similarity">
    <text evidence="2 8">Belongs to the transcriptional regulatory CopG/NikR family.</text>
</comment>
<dbReference type="OrthoDB" id="9806294at2"/>
<gene>
    <name evidence="11" type="ORF">BN1209_1706</name>
</gene>
<feature type="domain" description="Transcription factor NikR nickel binding C-terminal" evidence="10">
    <location>
        <begin position="69"/>
        <end position="144"/>
    </location>
</feature>
<evidence type="ECO:0000259" key="9">
    <source>
        <dbReference type="Pfam" id="PF01402"/>
    </source>
</evidence>
<dbReference type="InterPro" id="IPR014864">
    <property type="entry name" value="TF_NikR_Ni-bd_C"/>
</dbReference>
<reference evidence="12" key="1">
    <citation type="submission" date="2014-12" db="EMBL/GenBank/DDBJ databases">
        <authorList>
            <person name="Salcher M.M."/>
        </authorList>
    </citation>
    <scope>NUCLEOTIDE SEQUENCE [LARGE SCALE GENOMIC DNA]</scope>
    <source>
        <strain evidence="12">MMS-10A-171</strain>
    </source>
</reference>
<dbReference type="HAMAP" id="MF_00476">
    <property type="entry name" value="NikR"/>
    <property type="match status" value="1"/>
</dbReference>
<evidence type="ECO:0000259" key="10">
    <source>
        <dbReference type="Pfam" id="PF08753"/>
    </source>
</evidence>
<dbReference type="InterPro" id="IPR013321">
    <property type="entry name" value="Arc_rbn_hlx_hlx"/>
</dbReference>
<proteinExistence type="inferred from homology"/>
<protein>
    <recommendedName>
        <fullName evidence="8">Putative nickel-responsive regulator</fullName>
    </recommendedName>
</protein>
<dbReference type="SUPFAM" id="SSF47598">
    <property type="entry name" value="Ribbon-helix-helix"/>
    <property type="match status" value="1"/>
</dbReference>
<comment type="caution">
    <text evidence="8">Lacks conserved residue(s) required for the propagation of feature annotation.</text>
</comment>
<dbReference type="InterPro" id="IPR027271">
    <property type="entry name" value="Acetolactate_synth/TF_NikR_C"/>
</dbReference>
<dbReference type="PANTHER" id="PTHR34719:SF2">
    <property type="entry name" value="NICKEL-RESPONSIVE REGULATOR"/>
    <property type="match status" value="1"/>
</dbReference>
<dbReference type="NCBIfam" id="NF003381">
    <property type="entry name" value="PRK04460.1"/>
    <property type="match status" value="1"/>
</dbReference>
<name>A0A0B7J1X5_9PROT</name>
<organism evidence="11 12">
    <name type="scientific">Candidatus Methylopumilus turicensis</name>
    <dbReference type="NCBI Taxonomy" id="1581680"/>
    <lineage>
        <taxon>Bacteria</taxon>
        <taxon>Pseudomonadati</taxon>
        <taxon>Pseudomonadota</taxon>
        <taxon>Betaproteobacteria</taxon>
        <taxon>Nitrosomonadales</taxon>
        <taxon>Methylophilaceae</taxon>
        <taxon>Candidatus Methylopumilus</taxon>
    </lineage>
</organism>
<dbReference type="Gene3D" id="1.10.1220.10">
    <property type="entry name" value="Met repressor-like"/>
    <property type="match status" value="1"/>
</dbReference>
<dbReference type="CDD" id="cd22231">
    <property type="entry name" value="RHH_NikR_HicB-like"/>
    <property type="match status" value="1"/>
</dbReference>
<dbReference type="InterPro" id="IPR002145">
    <property type="entry name" value="CopG"/>
</dbReference>
<dbReference type="InterPro" id="IPR050192">
    <property type="entry name" value="CopG/NikR_regulator"/>
</dbReference>
<dbReference type="InterPro" id="IPR010985">
    <property type="entry name" value="Ribbon_hlx_hlx"/>
</dbReference>
<dbReference type="HOGENOM" id="CLU_113319_1_3_4"/>
<evidence type="ECO:0000313" key="11">
    <source>
        <dbReference type="EMBL" id="CEN56743.1"/>
    </source>
</evidence>
<evidence type="ECO:0000256" key="8">
    <source>
        <dbReference type="HAMAP-Rule" id="MF_00476"/>
    </source>
</evidence>
<dbReference type="STRING" id="1581680.BN1209_1706"/>
<dbReference type="RefSeq" id="WP_045751779.1">
    <property type="nucleotide sequence ID" value="NZ_LN794158.1"/>
</dbReference>
<dbReference type="InterPro" id="IPR022988">
    <property type="entry name" value="Ni_resp_reg_NikR"/>
</dbReference>
<dbReference type="AlphaFoldDB" id="A0A0B7J1X5"/>